<dbReference type="Proteomes" id="UP000474718">
    <property type="component" value="Unassembled WGS sequence"/>
</dbReference>
<dbReference type="RefSeq" id="WP_044991841.1">
    <property type="nucleotide sequence ID" value="NZ_FQVY01000002.1"/>
</dbReference>
<keyword evidence="1" id="KW-0812">Transmembrane</keyword>
<name>A0AAQ1RW81_9FIRM</name>
<protein>
    <submittedName>
        <fullName evidence="3">Uncharacterized protein</fullName>
    </submittedName>
</protein>
<reference evidence="3" key="1">
    <citation type="submission" date="2016-11" db="EMBL/GenBank/DDBJ databases">
        <authorList>
            <person name="Varghese N."/>
            <person name="Submissions S."/>
        </authorList>
    </citation>
    <scope>NUCLEOTIDE SEQUENCE</scope>
    <source>
        <strain evidence="3">DSM 4029</strain>
    </source>
</reference>
<evidence type="ECO:0000313" key="3">
    <source>
        <dbReference type="EMBL" id="SHG19500.1"/>
    </source>
</evidence>
<feature type="transmembrane region" description="Helical" evidence="1">
    <location>
        <begin position="81"/>
        <end position="100"/>
    </location>
</feature>
<accession>A0AAQ1RW81</accession>
<keyword evidence="5" id="KW-1185">Reference proteome</keyword>
<comment type="caution">
    <text evidence="3">The sequence shown here is derived from an EMBL/GenBank/DDBJ whole genome shotgun (WGS) entry which is preliminary data.</text>
</comment>
<proteinExistence type="predicted"/>
<reference evidence="4" key="2">
    <citation type="submission" date="2016-11" db="EMBL/GenBank/DDBJ databases">
        <authorList>
            <person name="Jaros S."/>
            <person name="Januszkiewicz K."/>
            <person name="Wedrychowicz H."/>
        </authorList>
    </citation>
    <scope>NUCLEOTIDE SEQUENCE [LARGE SCALE GENOMIC DNA]</scope>
    <source>
        <strain evidence="4">DSM 4029</strain>
    </source>
</reference>
<evidence type="ECO:0000313" key="4">
    <source>
        <dbReference type="Proteomes" id="UP000184089"/>
    </source>
</evidence>
<evidence type="ECO:0000313" key="5">
    <source>
        <dbReference type="Proteomes" id="UP000474718"/>
    </source>
</evidence>
<organism evidence="3 4">
    <name type="scientific">Bittarella massiliensis</name>
    <name type="common">ex Durand et al. 2017</name>
    <dbReference type="NCBI Taxonomy" id="1720313"/>
    <lineage>
        <taxon>Bacteria</taxon>
        <taxon>Bacillati</taxon>
        <taxon>Bacillota</taxon>
        <taxon>Clostridia</taxon>
        <taxon>Eubacteriales</taxon>
        <taxon>Oscillospiraceae</taxon>
        <taxon>Bittarella (ex Durand et al. 2017)</taxon>
    </lineage>
</organism>
<feature type="transmembrane region" description="Helical" evidence="1">
    <location>
        <begin position="50"/>
        <end position="69"/>
    </location>
</feature>
<evidence type="ECO:0000256" key="1">
    <source>
        <dbReference type="SAM" id="Phobius"/>
    </source>
</evidence>
<keyword evidence="1" id="KW-0472">Membrane</keyword>
<reference evidence="2 5" key="3">
    <citation type="journal article" date="2019" name="Nat. Med.">
        <title>A library of human gut bacterial isolates paired with longitudinal multiomics data enables mechanistic microbiome research.</title>
        <authorList>
            <person name="Poyet M."/>
            <person name="Groussin M."/>
            <person name="Gibbons S.M."/>
            <person name="Avila-Pacheco J."/>
            <person name="Jiang X."/>
            <person name="Kearney S.M."/>
            <person name="Perrotta A.R."/>
            <person name="Berdy B."/>
            <person name="Zhao S."/>
            <person name="Lieberman T.D."/>
            <person name="Swanson P.K."/>
            <person name="Smith M."/>
            <person name="Roesemann S."/>
            <person name="Alexander J.E."/>
            <person name="Rich S.A."/>
            <person name="Livny J."/>
            <person name="Vlamakis H."/>
            <person name="Clish C."/>
            <person name="Bullock K."/>
            <person name="Deik A."/>
            <person name="Scott J."/>
            <person name="Pierce K.A."/>
            <person name="Xavier R.J."/>
            <person name="Alm E.J."/>
        </authorList>
    </citation>
    <scope>NUCLEOTIDE SEQUENCE [LARGE SCALE GENOMIC DNA]</scope>
    <source>
        <strain evidence="2 5">BIOML-A2</strain>
    </source>
</reference>
<gene>
    <name evidence="2" type="ORF">GT747_11315</name>
    <name evidence="3" type="ORF">SAMN05444424_1824</name>
</gene>
<dbReference type="EMBL" id="WWVX01000008">
    <property type="protein sequence ID" value="MZL70342.1"/>
    <property type="molecule type" value="Genomic_DNA"/>
</dbReference>
<sequence>MKKSARHDCPLVDPCQPIYHPPSLEKANRAFDRWVRAVRWEVWTRRVARVLAPAGVPFAVLALLCALAGPCGWLPGEVALLSGGTSVLVAFGCLALSLLLREVARVAREASDAAFATYENSRYAATNPRSAHFMGGCKEGKREEG</sequence>
<dbReference type="AlphaFoldDB" id="A0AAQ1RW81"/>
<keyword evidence="1" id="KW-1133">Transmembrane helix</keyword>
<dbReference type="Proteomes" id="UP000184089">
    <property type="component" value="Unassembled WGS sequence"/>
</dbReference>
<evidence type="ECO:0000313" key="2">
    <source>
        <dbReference type="EMBL" id="MZL70342.1"/>
    </source>
</evidence>
<dbReference type="EMBL" id="FQVY01000002">
    <property type="protein sequence ID" value="SHG19500.1"/>
    <property type="molecule type" value="Genomic_DNA"/>
</dbReference>